<gene>
    <name evidence="1" type="ORF">Forpe1208_v013510</name>
</gene>
<dbReference type="EMBL" id="JAELUQ010000010">
    <property type="protein sequence ID" value="KAG7407003.1"/>
    <property type="molecule type" value="Genomic_DNA"/>
</dbReference>
<name>A0A8J5NLQ8_FUSOX</name>
<protein>
    <recommendedName>
        <fullName evidence="3">Aminoglycoside phosphotransferase domain-containing protein</fullName>
    </recommendedName>
</protein>
<dbReference type="AlphaFoldDB" id="A0A8J5NLQ8"/>
<evidence type="ECO:0008006" key="3">
    <source>
        <dbReference type="Google" id="ProtNLM"/>
    </source>
</evidence>
<evidence type="ECO:0000313" key="1">
    <source>
        <dbReference type="EMBL" id="KAG7407003.1"/>
    </source>
</evidence>
<organism evidence="1 2">
    <name type="scientific">Fusarium oxysporum f. sp. rapae</name>
    <dbReference type="NCBI Taxonomy" id="485398"/>
    <lineage>
        <taxon>Eukaryota</taxon>
        <taxon>Fungi</taxon>
        <taxon>Dikarya</taxon>
        <taxon>Ascomycota</taxon>
        <taxon>Pezizomycotina</taxon>
        <taxon>Sordariomycetes</taxon>
        <taxon>Hypocreomycetidae</taxon>
        <taxon>Hypocreales</taxon>
        <taxon>Nectriaceae</taxon>
        <taxon>Fusarium</taxon>
        <taxon>Fusarium oxysporum species complex</taxon>
    </lineage>
</organism>
<reference evidence="1" key="1">
    <citation type="submission" date="2021-04" db="EMBL/GenBank/DDBJ databases">
        <title>First draft genome resource for Brassicaceae pathogens Fusarium oxysporum f. sp. raphani and Fusarium oxysporum f. sp. rapae.</title>
        <authorList>
            <person name="Asai S."/>
        </authorList>
    </citation>
    <scope>NUCLEOTIDE SEQUENCE</scope>
    <source>
        <strain evidence="1">Tf1208</strain>
    </source>
</reference>
<comment type="caution">
    <text evidence="1">The sequence shown here is derived from an EMBL/GenBank/DDBJ whole genome shotgun (WGS) entry which is preliminary data.</text>
</comment>
<evidence type="ECO:0000313" key="2">
    <source>
        <dbReference type="Proteomes" id="UP000694050"/>
    </source>
</evidence>
<accession>A0A8J5NLQ8</accession>
<sequence length="118" mass="13689">MIFDPCFGKITGILDWKFTGVVPYPQWNSRSSFLWNGIDTLESLDEKYRLLEVFKQRCKEKGCTLFEETEYTSPLQEDMQRAVDFLRVRVGVSPGGQRQELVQGWKDMVLENIAKFGA</sequence>
<proteinExistence type="predicted"/>
<dbReference type="Proteomes" id="UP000694050">
    <property type="component" value="Unassembled WGS sequence"/>
</dbReference>